<dbReference type="EC" id="2.5.1.129" evidence="6"/>
<keyword evidence="2" id="KW-0285">Flavoprotein</keyword>
<dbReference type="NCBIfam" id="NF004685">
    <property type="entry name" value="PRK06029.1"/>
    <property type="match status" value="1"/>
</dbReference>
<dbReference type="Gene3D" id="3.40.50.1950">
    <property type="entry name" value="Flavin prenyltransferase-like"/>
    <property type="match status" value="1"/>
</dbReference>
<sequence length="201" mass="21789">MRANVIAIAITGASGSLYGLRLVELLLKAGQHVELMVSKAGQLVIATETNLKLPSRPEEMAQALLSYYKIESSLLTVYAKEDWMAPLASGSSVPAAMVICPCSSGSLASIANGLSQNLIERAADVVIKEQRKLIIVSRETPLSVIHLENMLKLARMGVMILPATPGFYHRPSTVQGLVDFVVARILDQLNVEHQLLARWGE</sequence>
<protein>
    <recommendedName>
        <fullName evidence="6">flavin prenyltransferase</fullName>
        <ecNumber evidence="6">2.5.1.129</ecNumber>
    </recommendedName>
</protein>
<dbReference type="SUPFAM" id="SSF52507">
    <property type="entry name" value="Homo-oligomeric flavin-containing Cys decarboxylases, HFCD"/>
    <property type="match status" value="1"/>
</dbReference>
<dbReference type="InterPro" id="IPR004507">
    <property type="entry name" value="UbiX-like"/>
</dbReference>
<accession>A0A3B0ZBS1</accession>
<proteinExistence type="inferred from homology"/>
<feature type="domain" description="Flavoprotein" evidence="7">
    <location>
        <begin position="6"/>
        <end position="189"/>
    </location>
</feature>
<name>A0A3B0ZBS1_9ZZZZ</name>
<evidence type="ECO:0000256" key="5">
    <source>
        <dbReference type="ARBA" id="ARBA00060793"/>
    </source>
</evidence>
<evidence type="ECO:0000256" key="6">
    <source>
        <dbReference type="ARBA" id="ARBA00066834"/>
    </source>
</evidence>
<dbReference type="PANTHER" id="PTHR43374:SF1">
    <property type="entry name" value="FLAVIN PRENYLTRANSFERASE PAD1, MITOCHONDRIAL"/>
    <property type="match status" value="1"/>
</dbReference>
<dbReference type="PANTHER" id="PTHR43374">
    <property type="entry name" value="FLAVIN PRENYLTRANSFERASE"/>
    <property type="match status" value="1"/>
</dbReference>
<dbReference type="HAMAP" id="MF_01984">
    <property type="entry name" value="ubiX_pad"/>
    <property type="match status" value="1"/>
</dbReference>
<dbReference type="AlphaFoldDB" id="A0A3B0ZBS1"/>
<dbReference type="InterPro" id="IPR036551">
    <property type="entry name" value="Flavin_trans-like"/>
</dbReference>
<dbReference type="EMBL" id="UOFO01000021">
    <property type="protein sequence ID" value="VAW83689.1"/>
    <property type="molecule type" value="Genomic_DNA"/>
</dbReference>
<dbReference type="InterPro" id="IPR003382">
    <property type="entry name" value="Flavoprotein"/>
</dbReference>
<dbReference type="NCBIfam" id="TIGR00421">
    <property type="entry name" value="ubiX_pad"/>
    <property type="match status" value="1"/>
</dbReference>
<evidence type="ECO:0000256" key="1">
    <source>
        <dbReference type="ARBA" id="ARBA00022602"/>
    </source>
</evidence>
<evidence type="ECO:0000313" key="8">
    <source>
        <dbReference type="EMBL" id="VAW83689.1"/>
    </source>
</evidence>
<comment type="similarity">
    <text evidence="5">Belongs to the UbiX/PAD1 family.</text>
</comment>
<organism evidence="8">
    <name type="scientific">hydrothermal vent metagenome</name>
    <dbReference type="NCBI Taxonomy" id="652676"/>
    <lineage>
        <taxon>unclassified sequences</taxon>
        <taxon>metagenomes</taxon>
        <taxon>ecological metagenomes</taxon>
    </lineage>
</organism>
<gene>
    <name evidence="8" type="ORF">MNBD_GAMMA16-1401</name>
</gene>
<evidence type="ECO:0000256" key="4">
    <source>
        <dbReference type="ARBA" id="ARBA00022679"/>
    </source>
</evidence>
<keyword evidence="3" id="KW-0288">FMN</keyword>
<evidence type="ECO:0000256" key="3">
    <source>
        <dbReference type="ARBA" id="ARBA00022643"/>
    </source>
</evidence>
<keyword evidence="4 8" id="KW-0808">Transferase</keyword>
<dbReference type="FunFam" id="3.40.50.1950:FF:000001">
    <property type="entry name" value="Flavin prenyltransferase UbiX"/>
    <property type="match status" value="1"/>
</dbReference>
<dbReference type="GO" id="GO:0106141">
    <property type="term" value="F:flavin prenyltransferase activity"/>
    <property type="evidence" value="ECO:0007669"/>
    <property type="project" value="UniProtKB-EC"/>
</dbReference>
<keyword evidence="1" id="KW-0637">Prenyltransferase</keyword>
<dbReference type="GO" id="GO:0016831">
    <property type="term" value="F:carboxy-lyase activity"/>
    <property type="evidence" value="ECO:0007669"/>
    <property type="project" value="TreeGrafter"/>
</dbReference>
<evidence type="ECO:0000259" key="7">
    <source>
        <dbReference type="Pfam" id="PF02441"/>
    </source>
</evidence>
<evidence type="ECO:0000256" key="2">
    <source>
        <dbReference type="ARBA" id="ARBA00022630"/>
    </source>
</evidence>
<dbReference type="Pfam" id="PF02441">
    <property type="entry name" value="Flavoprotein"/>
    <property type="match status" value="1"/>
</dbReference>
<reference evidence="8" key="1">
    <citation type="submission" date="2018-06" db="EMBL/GenBank/DDBJ databases">
        <authorList>
            <person name="Zhirakovskaya E."/>
        </authorList>
    </citation>
    <scope>NUCLEOTIDE SEQUENCE</scope>
</reference>